<organism evidence="2 3">
    <name type="scientific">Aureobasidium pullulans</name>
    <name type="common">Black yeast</name>
    <name type="synonym">Pullularia pullulans</name>
    <dbReference type="NCBI Taxonomy" id="5580"/>
    <lineage>
        <taxon>Eukaryota</taxon>
        <taxon>Fungi</taxon>
        <taxon>Dikarya</taxon>
        <taxon>Ascomycota</taxon>
        <taxon>Pezizomycotina</taxon>
        <taxon>Dothideomycetes</taxon>
        <taxon>Dothideomycetidae</taxon>
        <taxon>Dothideales</taxon>
        <taxon>Saccotheciaceae</taxon>
        <taxon>Aureobasidium</taxon>
    </lineage>
</organism>
<accession>A0A4S9U0F7</accession>
<evidence type="ECO:0000313" key="3">
    <source>
        <dbReference type="Proteomes" id="UP000310121"/>
    </source>
</evidence>
<evidence type="ECO:0000256" key="1">
    <source>
        <dbReference type="SAM" id="MobiDB-lite"/>
    </source>
</evidence>
<evidence type="ECO:0000313" key="2">
    <source>
        <dbReference type="EMBL" id="THZ31379.1"/>
    </source>
</evidence>
<reference evidence="2 3" key="1">
    <citation type="submission" date="2018-10" db="EMBL/GenBank/DDBJ databases">
        <title>Fifty Aureobasidium pullulans genomes reveal a recombining polyextremotolerant generalist.</title>
        <authorList>
            <person name="Gostincar C."/>
            <person name="Turk M."/>
            <person name="Zajc J."/>
            <person name="Gunde-Cimerman N."/>
        </authorList>
    </citation>
    <scope>NUCLEOTIDE SEQUENCE [LARGE SCALE GENOMIC DNA]</scope>
    <source>
        <strain evidence="2 3">EXF-3844</strain>
    </source>
</reference>
<sequence>MPYSRAQRGRPKDKAAAQNALLPWGYDAPAKKTMPLADFINLITEEEDRTTAPHKIKNVLLYWDRGSLTSGDEAKMVELNIDTNQHFAHVIDVQQWFKDRFPKGENGNQKHSLGEAAVMMDVEFTTQDHLNDLPEEKHPYVEAPMKHCAGGDCFITLRVNVEIITRCIREMNAVDGRSRQIRSDYCFVAIDFEGGGRIGQGTTEGGVSRLFSADLEDCPEYYQHKIESRHSIVREMFNDHIGRKAQDGNMAIDNRKKRTYPRNNFHNGPNTTEKMGYWHQKHSRCRPELFEISIDTEVIGMAEMRNWVLQQLPVPLTNCTVNLTTGSNNTADTIIDTSDNVTLATDENVSVTFEVKPVSSGGEGSSIRSQISSAPSNVPSTLSSTSSATPEPFQQPVTPIASGREIKEPAILACTALSTSALKRGPKGVAAHANYSIKASKTVPPHTKYSMKARKLIPPHRRVYVITEAAQGNGKSTTRATK</sequence>
<feature type="compositionally biased region" description="Low complexity" evidence="1">
    <location>
        <begin position="365"/>
        <end position="392"/>
    </location>
</feature>
<feature type="region of interest" description="Disordered" evidence="1">
    <location>
        <begin position="356"/>
        <end position="397"/>
    </location>
</feature>
<comment type="caution">
    <text evidence="2">The sequence shown here is derived from an EMBL/GenBank/DDBJ whole genome shotgun (WGS) entry which is preliminary data.</text>
</comment>
<gene>
    <name evidence="2" type="ORF">D6C90_08708</name>
</gene>
<protein>
    <submittedName>
        <fullName evidence="2">Uncharacterized protein</fullName>
    </submittedName>
</protein>
<dbReference type="Proteomes" id="UP000310121">
    <property type="component" value="Unassembled WGS sequence"/>
</dbReference>
<proteinExistence type="predicted"/>
<dbReference type="AlphaFoldDB" id="A0A4S9U0F7"/>
<dbReference type="EMBL" id="QZBN01001248">
    <property type="protein sequence ID" value="THZ31379.1"/>
    <property type="molecule type" value="Genomic_DNA"/>
</dbReference>
<name>A0A4S9U0F7_AURPU</name>